<evidence type="ECO:0000313" key="3">
    <source>
        <dbReference type="Proteomes" id="UP001152888"/>
    </source>
</evidence>
<proteinExistence type="predicted"/>
<keyword evidence="3" id="KW-1185">Reference proteome</keyword>
<dbReference type="GO" id="GO:0003676">
    <property type="term" value="F:nucleic acid binding"/>
    <property type="evidence" value="ECO:0007669"/>
    <property type="project" value="InterPro"/>
</dbReference>
<dbReference type="PANTHER" id="PTHR47326">
    <property type="entry name" value="TRANSPOSABLE ELEMENT TC3 TRANSPOSASE-LIKE PROTEIN"/>
    <property type="match status" value="1"/>
</dbReference>
<reference evidence="2" key="1">
    <citation type="submission" date="2022-03" db="EMBL/GenBank/DDBJ databases">
        <authorList>
            <person name="Sayadi A."/>
        </authorList>
    </citation>
    <scope>NUCLEOTIDE SEQUENCE</scope>
</reference>
<dbReference type="AlphaFoldDB" id="A0A9P0KME9"/>
<name>A0A9P0KME9_ACAOB</name>
<dbReference type="PANTHER" id="PTHR47326:SF1">
    <property type="entry name" value="HTH PSQ-TYPE DOMAIN-CONTAINING PROTEIN"/>
    <property type="match status" value="1"/>
</dbReference>
<dbReference type="InterPro" id="IPR036397">
    <property type="entry name" value="RNaseH_sf"/>
</dbReference>
<gene>
    <name evidence="2" type="ORF">ACAOBT_LOCUS10614</name>
</gene>
<evidence type="ECO:0000313" key="2">
    <source>
        <dbReference type="EMBL" id="CAH1973550.1"/>
    </source>
</evidence>
<dbReference type="OrthoDB" id="8195099at2759"/>
<dbReference type="Proteomes" id="UP001152888">
    <property type="component" value="Unassembled WGS sequence"/>
</dbReference>
<accession>A0A9P0KME9</accession>
<protein>
    <recommendedName>
        <fullName evidence="1">DUF4817 domain-containing protein</fullName>
    </recommendedName>
</protein>
<dbReference type="Gene3D" id="3.30.420.10">
    <property type="entry name" value="Ribonuclease H-like superfamily/Ribonuclease H"/>
    <property type="match status" value="2"/>
</dbReference>
<sequence length="521" mass="60828">MSRLVYNLTLNRLTNEQRLQIIEFYYQNSCSVKRVHRALLPIYGQFGRPTEGAIRKLVTKFRTQFTLLDIKPPTRRHRVRTEENIAAVSASVTDDREMSIRLRSQQLGLCYTTTWNILRLDLGVKPYKIQLVQELKPHDLPQRFQFGEWALAKLEEDPHFYRKIVFSDEAHFWLNGYVNKQNCHIWSEDQPEALQELPMHPEKITVWCGLWADGIIGPYFFKDDNGRNVTVNGERYLAMIKNFFLPKMEELDLADMWFQQDGATCHTAHETMALLRGEFGEQFISRLGPVNWPPRSCDLTPLDYFLWGHVKANVYRDKPATIDALEANIEAFIREIPADMLDTRKLETVCGVSRLNEDDFDFQPQKLNVWTDAIDPALTAIIENQNDRRYIANRLMFQQDTLPDRWIGRRDATEWPPRSPDLSPLDLFKKVKFPASIMVWGSMSSKGVGKLHFIDGNVYTNKYVAILEESLLPMMEECLTSGQDFVFQQDVQSPIETLWHEMKKVLRQHPARTITELRQKL</sequence>
<dbReference type="InterPro" id="IPR032135">
    <property type="entry name" value="DUF4817"/>
</dbReference>
<dbReference type="Pfam" id="PF16087">
    <property type="entry name" value="DUF4817"/>
    <property type="match status" value="1"/>
</dbReference>
<comment type="caution">
    <text evidence="2">The sequence shown here is derived from an EMBL/GenBank/DDBJ whole genome shotgun (WGS) entry which is preliminary data.</text>
</comment>
<feature type="domain" description="DUF4817" evidence="1">
    <location>
        <begin position="14"/>
        <end position="63"/>
    </location>
</feature>
<dbReference type="EMBL" id="CAKOFQ010006811">
    <property type="protein sequence ID" value="CAH1973550.1"/>
    <property type="molecule type" value="Genomic_DNA"/>
</dbReference>
<organism evidence="2 3">
    <name type="scientific">Acanthoscelides obtectus</name>
    <name type="common">Bean weevil</name>
    <name type="synonym">Bruchus obtectus</name>
    <dbReference type="NCBI Taxonomy" id="200917"/>
    <lineage>
        <taxon>Eukaryota</taxon>
        <taxon>Metazoa</taxon>
        <taxon>Ecdysozoa</taxon>
        <taxon>Arthropoda</taxon>
        <taxon>Hexapoda</taxon>
        <taxon>Insecta</taxon>
        <taxon>Pterygota</taxon>
        <taxon>Neoptera</taxon>
        <taxon>Endopterygota</taxon>
        <taxon>Coleoptera</taxon>
        <taxon>Polyphaga</taxon>
        <taxon>Cucujiformia</taxon>
        <taxon>Chrysomeloidea</taxon>
        <taxon>Chrysomelidae</taxon>
        <taxon>Bruchinae</taxon>
        <taxon>Bruchini</taxon>
        <taxon>Acanthoscelides</taxon>
    </lineage>
</organism>
<evidence type="ECO:0000259" key="1">
    <source>
        <dbReference type="Pfam" id="PF16087"/>
    </source>
</evidence>